<proteinExistence type="predicted"/>
<keyword evidence="2" id="KW-1185">Reference proteome</keyword>
<name>A0A316Z5E2_9BASI</name>
<dbReference type="EMBL" id="KZ819297">
    <property type="protein sequence ID" value="PWN96819.1"/>
    <property type="molecule type" value="Genomic_DNA"/>
</dbReference>
<evidence type="ECO:0000313" key="2">
    <source>
        <dbReference type="Proteomes" id="UP000245946"/>
    </source>
</evidence>
<dbReference type="AlphaFoldDB" id="A0A316Z5E2"/>
<dbReference type="PANTHER" id="PTHR45036">
    <property type="entry name" value="METHYLTRANSFERASE LIKE 7B"/>
    <property type="match status" value="1"/>
</dbReference>
<dbReference type="GeneID" id="37271285"/>
<dbReference type="SUPFAM" id="SSF53335">
    <property type="entry name" value="S-adenosyl-L-methionine-dependent methyltransferases"/>
    <property type="match status" value="1"/>
</dbReference>
<dbReference type="Proteomes" id="UP000245946">
    <property type="component" value="Unassembled WGS sequence"/>
</dbReference>
<dbReference type="InterPro" id="IPR029063">
    <property type="entry name" value="SAM-dependent_MTases_sf"/>
</dbReference>
<sequence length="277" mass="29393">MLSPLLTAEPFAPCAGAAARLLKAAQPLLLVGLLLWHGALAALATQLRAALAGAPAQLLRPAAWRDALLARAMPVLLAASDETWAPVKRDLVAHAHGSVLEVGAGSGMTLKYYRRSEVTSLVLLEPFAELHAPLRSAIAAHGLGAVATLVPHGVHERRALAQAGVRAARFDTVVLVQVLCSIPEPHAHLAYLQSLLAPGGRLLLFEHVGSASRLTRAVQRAWTYPLWRFVAAGCCLDRDSGVWLAQLGGWKHVELLRPASEDDGDVVPHAVGIFTKA</sequence>
<organism evidence="1 2">
    <name type="scientific">Tilletiopsis washingtonensis</name>
    <dbReference type="NCBI Taxonomy" id="58919"/>
    <lineage>
        <taxon>Eukaryota</taxon>
        <taxon>Fungi</taxon>
        <taxon>Dikarya</taxon>
        <taxon>Basidiomycota</taxon>
        <taxon>Ustilaginomycotina</taxon>
        <taxon>Exobasidiomycetes</taxon>
        <taxon>Entylomatales</taxon>
        <taxon>Entylomatales incertae sedis</taxon>
        <taxon>Tilletiopsis</taxon>
    </lineage>
</organism>
<gene>
    <name evidence="1" type="ORF">FA09DRAFT_334731</name>
</gene>
<dbReference type="InterPro" id="IPR052356">
    <property type="entry name" value="Thiol_S-MT"/>
</dbReference>
<accession>A0A316Z5E2</accession>
<dbReference type="STRING" id="58919.A0A316Z5E2"/>
<evidence type="ECO:0008006" key="3">
    <source>
        <dbReference type="Google" id="ProtNLM"/>
    </source>
</evidence>
<reference evidence="1 2" key="1">
    <citation type="journal article" date="2018" name="Mol. Biol. Evol.">
        <title>Broad Genomic Sampling Reveals a Smut Pathogenic Ancestry of the Fungal Clade Ustilaginomycotina.</title>
        <authorList>
            <person name="Kijpornyongpan T."/>
            <person name="Mondo S.J."/>
            <person name="Barry K."/>
            <person name="Sandor L."/>
            <person name="Lee J."/>
            <person name="Lipzen A."/>
            <person name="Pangilinan J."/>
            <person name="LaButti K."/>
            <person name="Hainaut M."/>
            <person name="Henrissat B."/>
            <person name="Grigoriev I.V."/>
            <person name="Spatafora J.W."/>
            <person name="Aime M.C."/>
        </authorList>
    </citation>
    <scope>NUCLEOTIDE SEQUENCE [LARGE SCALE GENOMIC DNA]</scope>
    <source>
        <strain evidence="1 2">MCA 4186</strain>
    </source>
</reference>
<dbReference type="OrthoDB" id="540004at2759"/>
<protein>
    <recommendedName>
        <fullName evidence="3">S-adenosyl-L-methionine-dependent methyltransferase</fullName>
    </recommendedName>
</protein>
<dbReference type="Gene3D" id="3.40.50.150">
    <property type="entry name" value="Vaccinia Virus protein VP39"/>
    <property type="match status" value="1"/>
</dbReference>
<dbReference type="Pfam" id="PF13489">
    <property type="entry name" value="Methyltransf_23"/>
    <property type="match status" value="1"/>
</dbReference>
<evidence type="ECO:0000313" key="1">
    <source>
        <dbReference type="EMBL" id="PWN96819.1"/>
    </source>
</evidence>
<dbReference type="RefSeq" id="XP_025597098.1">
    <property type="nucleotide sequence ID" value="XM_025743741.1"/>
</dbReference>
<dbReference type="PANTHER" id="PTHR45036:SF1">
    <property type="entry name" value="METHYLTRANSFERASE LIKE 7A"/>
    <property type="match status" value="1"/>
</dbReference>